<proteinExistence type="predicted"/>
<feature type="non-terminal residue" evidence="1">
    <location>
        <position position="145"/>
    </location>
</feature>
<reference evidence="1" key="1">
    <citation type="submission" date="2018-05" db="EMBL/GenBank/DDBJ databases">
        <authorList>
            <person name="Lanie J.A."/>
            <person name="Ng W.-L."/>
            <person name="Kazmierczak K.M."/>
            <person name="Andrzejewski T.M."/>
            <person name="Davidsen T.M."/>
            <person name="Wayne K.J."/>
            <person name="Tettelin H."/>
            <person name="Glass J.I."/>
            <person name="Rusch D."/>
            <person name="Podicherti R."/>
            <person name="Tsui H.-C.T."/>
            <person name="Winkler M.E."/>
        </authorList>
    </citation>
    <scope>NUCLEOTIDE SEQUENCE</scope>
</reference>
<dbReference type="AlphaFoldDB" id="A0A382RE63"/>
<dbReference type="PROSITE" id="PS51257">
    <property type="entry name" value="PROKAR_LIPOPROTEIN"/>
    <property type="match status" value="1"/>
</dbReference>
<evidence type="ECO:0008006" key="2">
    <source>
        <dbReference type="Google" id="ProtNLM"/>
    </source>
</evidence>
<protein>
    <recommendedName>
        <fullName evidence="2">Septum formation-related domain-containing protein</fullName>
    </recommendedName>
</protein>
<accession>A0A382RE63</accession>
<name>A0A382RE63_9ZZZZ</name>
<sequence length="145" mass="16263">MSFSKKKRDILLLFLASTFLFIACSQTAENVSETTPINSTTSAVEVKPTVTTQSTPDWIGEVVNVHNLAAGDCFNHYSWTNAERLVEIDTKVSCEGPHQHEIFFRIEHPAGPGAPWPGDQEIQTFATSVCYDEFEDFIEEIYELS</sequence>
<gene>
    <name evidence="1" type="ORF">METZ01_LOCUS348366</name>
</gene>
<dbReference type="EMBL" id="UINC01120804">
    <property type="protein sequence ID" value="SVC95512.1"/>
    <property type="molecule type" value="Genomic_DNA"/>
</dbReference>
<organism evidence="1">
    <name type="scientific">marine metagenome</name>
    <dbReference type="NCBI Taxonomy" id="408172"/>
    <lineage>
        <taxon>unclassified sequences</taxon>
        <taxon>metagenomes</taxon>
        <taxon>ecological metagenomes</taxon>
    </lineage>
</organism>
<evidence type="ECO:0000313" key="1">
    <source>
        <dbReference type="EMBL" id="SVC95512.1"/>
    </source>
</evidence>